<keyword evidence="4 6" id="KW-1133">Transmembrane helix</keyword>
<comment type="subcellular location">
    <subcellularLocation>
        <location evidence="1">Cell membrane</location>
        <topology evidence="1">Multi-pass membrane protein</topology>
    </subcellularLocation>
</comment>
<feature type="domain" description="DUF4131" evidence="8">
    <location>
        <begin position="66"/>
        <end position="220"/>
    </location>
</feature>
<organism evidence="9 10">
    <name type="scientific">Azospirillum oleiclasticum</name>
    <dbReference type="NCBI Taxonomy" id="2735135"/>
    <lineage>
        <taxon>Bacteria</taxon>
        <taxon>Pseudomonadati</taxon>
        <taxon>Pseudomonadota</taxon>
        <taxon>Alphaproteobacteria</taxon>
        <taxon>Rhodospirillales</taxon>
        <taxon>Azospirillaceae</taxon>
        <taxon>Azospirillum</taxon>
    </lineage>
</organism>
<feature type="transmembrane region" description="Helical" evidence="6">
    <location>
        <begin position="69"/>
        <end position="86"/>
    </location>
</feature>
<dbReference type="InterPro" id="IPR052159">
    <property type="entry name" value="Competence_DNA_uptake"/>
</dbReference>
<feature type="domain" description="ComEC/Rec2-related protein" evidence="7">
    <location>
        <begin position="266"/>
        <end position="549"/>
    </location>
</feature>
<feature type="transmembrane region" description="Helical" evidence="6">
    <location>
        <begin position="524"/>
        <end position="545"/>
    </location>
</feature>
<dbReference type="PANTHER" id="PTHR30619:SF1">
    <property type="entry name" value="RECOMBINATION PROTEIN 2"/>
    <property type="match status" value="1"/>
</dbReference>
<feature type="transmembrane region" description="Helical" evidence="6">
    <location>
        <begin position="328"/>
        <end position="344"/>
    </location>
</feature>
<keyword evidence="2" id="KW-1003">Cell membrane</keyword>
<feature type="transmembrane region" description="Helical" evidence="6">
    <location>
        <begin position="398"/>
        <end position="418"/>
    </location>
</feature>
<evidence type="ECO:0000259" key="8">
    <source>
        <dbReference type="Pfam" id="PF13567"/>
    </source>
</evidence>
<dbReference type="InterPro" id="IPR025405">
    <property type="entry name" value="DUF4131"/>
</dbReference>
<feature type="transmembrane region" description="Helical" evidence="6">
    <location>
        <begin position="93"/>
        <end position="111"/>
    </location>
</feature>
<evidence type="ECO:0000256" key="3">
    <source>
        <dbReference type="ARBA" id="ARBA00022692"/>
    </source>
</evidence>
<keyword evidence="10" id="KW-1185">Reference proteome</keyword>
<keyword evidence="5 6" id="KW-0472">Membrane</keyword>
<evidence type="ECO:0000256" key="2">
    <source>
        <dbReference type="ARBA" id="ARBA00022475"/>
    </source>
</evidence>
<evidence type="ECO:0000256" key="4">
    <source>
        <dbReference type="ARBA" id="ARBA00022989"/>
    </source>
</evidence>
<feature type="transmembrane region" description="Helical" evidence="6">
    <location>
        <begin position="430"/>
        <end position="453"/>
    </location>
</feature>
<dbReference type="Pfam" id="PF03772">
    <property type="entry name" value="Competence"/>
    <property type="match status" value="1"/>
</dbReference>
<dbReference type="InterPro" id="IPR004477">
    <property type="entry name" value="ComEC_N"/>
</dbReference>
<feature type="transmembrane region" description="Helical" evidence="6">
    <location>
        <begin position="290"/>
        <end position="316"/>
    </location>
</feature>
<evidence type="ECO:0000313" key="9">
    <source>
        <dbReference type="EMBL" id="NYZ24588.1"/>
    </source>
</evidence>
<reference evidence="9 10" key="1">
    <citation type="submission" date="2020-05" db="EMBL/GenBank/DDBJ databases">
        <title>Azospirillum oleiclasticum sp. nov, a nitrogen-fixing and heavy crude oil-emulsifying bacterium isolated from the crude oil of Yumen Oilfield.</title>
        <authorList>
            <person name="Wu D."/>
            <person name="Cai M."/>
            <person name="Zhang X."/>
        </authorList>
    </citation>
    <scope>NUCLEOTIDE SEQUENCE [LARGE SCALE GENOMIC DNA]</scope>
    <source>
        <strain evidence="9 10">ROY-1-1-2</strain>
    </source>
</reference>
<protein>
    <submittedName>
        <fullName evidence="9">DUF4131 domain-containing protein</fullName>
    </submittedName>
</protein>
<feature type="transmembrane region" description="Helical" evidence="6">
    <location>
        <begin position="45"/>
        <end position="63"/>
    </location>
</feature>
<gene>
    <name evidence="9" type="ORF">HND93_33205</name>
</gene>
<accession>A0ABX2TMJ5</accession>
<dbReference type="PANTHER" id="PTHR30619">
    <property type="entry name" value="DNA INTERNALIZATION/COMPETENCE PROTEIN COMEC/REC2"/>
    <property type="match status" value="1"/>
</dbReference>
<evidence type="ECO:0000256" key="1">
    <source>
        <dbReference type="ARBA" id="ARBA00004651"/>
    </source>
</evidence>
<feature type="transmembrane region" description="Helical" evidence="6">
    <location>
        <begin position="459"/>
        <end position="479"/>
    </location>
</feature>
<feature type="transmembrane region" description="Helical" evidence="6">
    <location>
        <begin position="373"/>
        <end position="392"/>
    </location>
</feature>
<sequence>MTESLFDDGESTVAAPPAPPGWPRAALARLAGWLADRLAAERGRWGLWLPVVMGAGNAAYFALPVEPPGWSGAAAAAVLGLLAVVVRNRPGPFWLLLGATFLAAGFAAGQARTASVAAPMLAREVGPVMVTGRVAAVERMEDGVRLVLAAPVIERLAAAATPERVRVRLAARHGRPVPGETVRLRAILHPPPRPPAPGAYDFQRHAFFEGIGGVGYALGPPDTVAPPAKTGWTAVSATMEQLRGHIAERVAQAVADPAEAGITTALLNGEQTGIPEPAMQAMRDSGLAHLLSISGLHIGLVAGIVFMVVRALLALVEPVALRWPIKKIAAVCGLLAAVGYTLVVGAPVPTLRSVLMTGLALIAVLVDRDPFSMRLVAFAAAVVILVAPDAMLGPSFQMSFGAVVALIAAYEVMSPRIAGWRAGLNLPGRAALYLGGVALTSVVATLATTPFSLFHFQTVAFYGVVANMAAVPVTSFWVMPWSLIAYALMPLGWEEPALVAMGWGVTAILWVARTTAGWPGATALVPAMPVAGLVLVTVGGLWLCLWRERWRLAGLPLIAAGLMSALWVERPDLLVSDDGDLMAVRAADGSLALSSARAERHAAQTWLRRDGVREAGPPWPRVGRSADGRLSCDTLGCLYRKDGRTVAILRDSQAMEEDCTGAVAVIAATAVRRCRAPVVVDSRALRREGAHALHLTADGLRVVTVRSTRGDRPWTGF</sequence>
<evidence type="ECO:0000313" key="10">
    <source>
        <dbReference type="Proteomes" id="UP000584642"/>
    </source>
</evidence>
<evidence type="ECO:0000256" key="6">
    <source>
        <dbReference type="SAM" id="Phobius"/>
    </source>
</evidence>
<name>A0ABX2TMJ5_9PROT</name>
<dbReference type="EMBL" id="JABFDB010000041">
    <property type="protein sequence ID" value="NYZ24588.1"/>
    <property type="molecule type" value="Genomic_DNA"/>
</dbReference>
<comment type="caution">
    <text evidence="9">The sequence shown here is derived from an EMBL/GenBank/DDBJ whole genome shotgun (WGS) entry which is preliminary data.</text>
</comment>
<dbReference type="NCBIfam" id="TIGR00360">
    <property type="entry name" value="ComEC_N-term"/>
    <property type="match status" value="1"/>
</dbReference>
<dbReference type="RefSeq" id="WP_180286359.1">
    <property type="nucleotide sequence ID" value="NZ_JABFDB010000041.1"/>
</dbReference>
<dbReference type="Pfam" id="PF13567">
    <property type="entry name" value="DUF4131"/>
    <property type="match status" value="1"/>
</dbReference>
<keyword evidence="3 6" id="KW-0812">Transmembrane</keyword>
<evidence type="ECO:0000259" key="7">
    <source>
        <dbReference type="Pfam" id="PF03772"/>
    </source>
</evidence>
<dbReference type="Proteomes" id="UP000584642">
    <property type="component" value="Unassembled WGS sequence"/>
</dbReference>
<evidence type="ECO:0000256" key="5">
    <source>
        <dbReference type="ARBA" id="ARBA00023136"/>
    </source>
</evidence>
<proteinExistence type="predicted"/>